<keyword evidence="1" id="KW-0812">Transmembrane</keyword>
<organism evidence="2">
    <name type="scientific">Myoviridae sp. cth2T2</name>
    <dbReference type="NCBI Taxonomy" id="2826683"/>
    <lineage>
        <taxon>Viruses</taxon>
        <taxon>Duplodnaviria</taxon>
        <taxon>Heunggongvirae</taxon>
        <taxon>Uroviricota</taxon>
        <taxon>Caudoviricetes</taxon>
    </lineage>
</organism>
<name>A0A8S5MC09_9CAUD</name>
<evidence type="ECO:0000256" key="1">
    <source>
        <dbReference type="SAM" id="Phobius"/>
    </source>
</evidence>
<accession>A0A8S5MC09</accession>
<keyword evidence="1" id="KW-0472">Membrane</keyword>
<feature type="transmembrane region" description="Helical" evidence="1">
    <location>
        <begin position="29"/>
        <end position="46"/>
    </location>
</feature>
<keyword evidence="1" id="KW-1133">Transmembrane helix</keyword>
<protein>
    <submittedName>
        <fullName evidence="2">Uncharacterized protein</fullName>
    </submittedName>
</protein>
<dbReference type="EMBL" id="BK014866">
    <property type="protein sequence ID" value="DAD79467.1"/>
    <property type="molecule type" value="Genomic_DNA"/>
</dbReference>
<proteinExistence type="predicted"/>
<sequence>MEILSILYALPQAVSHYKYSKFLLFGKQLFYFFSTVFYCSIFPMIFV</sequence>
<reference evidence="2" key="1">
    <citation type="journal article" date="2021" name="Proc. Natl. Acad. Sci. U.S.A.">
        <title>A Catalog of Tens of Thousands of Viruses from Human Metagenomes Reveals Hidden Associations with Chronic Diseases.</title>
        <authorList>
            <person name="Tisza M.J."/>
            <person name="Buck C.B."/>
        </authorList>
    </citation>
    <scope>NUCLEOTIDE SEQUENCE</scope>
    <source>
        <strain evidence="2">Cth2T2</strain>
    </source>
</reference>
<evidence type="ECO:0000313" key="2">
    <source>
        <dbReference type="EMBL" id="DAD79467.1"/>
    </source>
</evidence>